<dbReference type="RefSeq" id="WP_380226037.1">
    <property type="nucleotide sequence ID" value="NZ_JBHSOF010000016.1"/>
</dbReference>
<dbReference type="EMBL" id="JBHSOF010000016">
    <property type="protein sequence ID" value="MFC5664342.1"/>
    <property type="molecule type" value="Genomic_DNA"/>
</dbReference>
<reference evidence="2" key="1">
    <citation type="journal article" date="2019" name="Int. J. Syst. Evol. Microbiol.">
        <title>The Global Catalogue of Microorganisms (GCM) 10K type strain sequencing project: providing services to taxonomists for standard genome sequencing and annotation.</title>
        <authorList>
            <consortium name="The Broad Institute Genomics Platform"/>
            <consortium name="The Broad Institute Genome Sequencing Center for Infectious Disease"/>
            <person name="Wu L."/>
            <person name="Ma J."/>
        </authorList>
    </citation>
    <scope>NUCLEOTIDE SEQUENCE [LARGE SCALE GENOMIC DNA]</scope>
    <source>
        <strain evidence="2">CGMCC 4.1437</strain>
    </source>
</reference>
<sequence>MRTAAVADSPADWARRARELPNGRIAAGLLVDLVADPRQHLARTATFPVTAAAVAVALRVEPGLLREALRDLADAGLLTLTHHDAGGPRSEVAVVTLTAPTPHRKPTGPRRDHR</sequence>
<name>A0ABW0X1D8_9ACTN</name>
<evidence type="ECO:0000313" key="1">
    <source>
        <dbReference type="EMBL" id="MFC5664342.1"/>
    </source>
</evidence>
<organism evidence="1 2">
    <name type="scientific">Kitasatospora misakiensis</name>
    <dbReference type="NCBI Taxonomy" id="67330"/>
    <lineage>
        <taxon>Bacteria</taxon>
        <taxon>Bacillati</taxon>
        <taxon>Actinomycetota</taxon>
        <taxon>Actinomycetes</taxon>
        <taxon>Kitasatosporales</taxon>
        <taxon>Streptomycetaceae</taxon>
        <taxon>Kitasatospora</taxon>
    </lineage>
</organism>
<accession>A0ABW0X1D8</accession>
<comment type="caution">
    <text evidence="1">The sequence shown here is derived from an EMBL/GenBank/DDBJ whole genome shotgun (WGS) entry which is preliminary data.</text>
</comment>
<protein>
    <submittedName>
        <fullName evidence="1">Uncharacterized protein</fullName>
    </submittedName>
</protein>
<gene>
    <name evidence="1" type="ORF">ACFP3U_15280</name>
</gene>
<dbReference type="Proteomes" id="UP001595975">
    <property type="component" value="Unassembled WGS sequence"/>
</dbReference>
<proteinExistence type="predicted"/>
<keyword evidence="2" id="KW-1185">Reference proteome</keyword>
<evidence type="ECO:0000313" key="2">
    <source>
        <dbReference type="Proteomes" id="UP001595975"/>
    </source>
</evidence>